<evidence type="ECO:0000313" key="2">
    <source>
        <dbReference type="EMBL" id="QDU19823.1"/>
    </source>
</evidence>
<organism evidence="2 3">
    <name type="scientific">Urbifossiella limnaea</name>
    <dbReference type="NCBI Taxonomy" id="2528023"/>
    <lineage>
        <taxon>Bacteria</taxon>
        <taxon>Pseudomonadati</taxon>
        <taxon>Planctomycetota</taxon>
        <taxon>Planctomycetia</taxon>
        <taxon>Gemmatales</taxon>
        <taxon>Gemmataceae</taxon>
        <taxon>Urbifossiella</taxon>
    </lineage>
</organism>
<protein>
    <submittedName>
        <fullName evidence="2">Uncharacterized protein</fullName>
    </submittedName>
</protein>
<feature type="region of interest" description="Disordered" evidence="1">
    <location>
        <begin position="60"/>
        <end position="85"/>
    </location>
</feature>
<feature type="compositionally biased region" description="Low complexity" evidence="1">
    <location>
        <begin position="60"/>
        <end position="78"/>
    </location>
</feature>
<dbReference type="EMBL" id="CP036273">
    <property type="protein sequence ID" value="QDU19823.1"/>
    <property type="molecule type" value="Genomic_DNA"/>
</dbReference>
<proteinExistence type="predicted"/>
<reference evidence="2 3" key="1">
    <citation type="submission" date="2019-02" db="EMBL/GenBank/DDBJ databases">
        <title>Deep-cultivation of Planctomycetes and their phenomic and genomic characterization uncovers novel biology.</title>
        <authorList>
            <person name="Wiegand S."/>
            <person name="Jogler M."/>
            <person name="Boedeker C."/>
            <person name="Pinto D."/>
            <person name="Vollmers J."/>
            <person name="Rivas-Marin E."/>
            <person name="Kohn T."/>
            <person name="Peeters S.H."/>
            <person name="Heuer A."/>
            <person name="Rast P."/>
            <person name="Oberbeckmann S."/>
            <person name="Bunk B."/>
            <person name="Jeske O."/>
            <person name="Meyerdierks A."/>
            <person name="Storesund J.E."/>
            <person name="Kallscheuer N."/>
            <person name="Luecker S."/>
            <person name="Lage O.M."/>
            <person name="Pohl T."/>
            <person name="Merkel B.J."/>
            <person name="Hornburger P."/>
            <person name="Mueller R.-W."/>
            <person name="Bruemmer F."/>
            <person name="Labrenz M."/>
            <person name="Spormann A.M."/>
            <person name="Op den Camp H."/>
            <person name="Overmann J."/>
            <person name="Amann R."/>
            <person name="Jetten M.S.M."/>
            <person name="Mascher T."/>
            <person name="Medema M.H."/>
            <person name="Devos D.P."/>
            <person name="Kaster A.-K."/>
            <person name="Ovreas L."/>
            <person name="Rohde M."/>
            <person name="Galperin M.Y."/>
            <person name="Jogler C."/>
        </authorList>
    </citation>
    <scope>NUCLEOTIDE SEQUENCE [LARGE SCALE GENOMIC DNA]</scope>
    <source>
        <strain evidence="2 3">ETA_A1</strain>
    </source>
</reference>
<evidence type="ECO:0000256" key="1">
    <source>
        <dbReference type="SAM" id="MobiDB-lite"/>
    </source>
</evidence>
<accession>A0A517XQP6</accession>
<dbReference type="AlphaFoldDB" id="A0A517XQP6"/>
<name>A0A517XQP6_9BACT</name>
<keyword evidence="3" id="KW-1185">Reference proteome</keyword>
<dbReference type="KEGG" id="uli:ETAA1_17610"/>
<gene>
    <name evidence="2" type="ORF">ETAA1_17610</name>
</gene>
<dbReference type="Proteomes" id="UP000319576">
    <property type="component" value="Chromosome"/>
</dbReference>
<sequence>MSHGRNPSRADSRRFRVVSQFPNPAYSNDVSASGGSGYGVSGCGPPKLFTTTAEIRGSRAAVTAATSPPPAGSDTASTRFGSTPGCFSSTSTARIWSHTIQPIRLSPVR</sequence>
<evidence type="ECO:0000313" key="3">
    <source>
        <dbReference type="Proteomes" id="UP000319576"/>
    </source>
</evidence>